<dbReference type="EMBL" id="QFOI01000350">
    <property type="protein sequence ID" value="PZP43816.1"/>
    <property type="molecule type" value="Genomic_DNA"/>
</dbReference>
<name>A0A2W5GDX5_9SPHI</name>
<dbReference type="Proteomes" id="UP000249645">
    <property type="component" value="Unassembled WGS sequence"/>
</dbReference>
<evidence type="ECO:0000313" key="6">
    <source>
        <dbReference type="Proteomes" id="UP000249645"/>
    </source>
</evidence>
<dbReference type="InterPro" id="IPR037066">
    <property type="entry name" value="Plug_dom_sf"/>
</dbReference>
<dbReference type="Pfam" id="PF07715">
    <property type="entry name" value="Plug"/>
    <property type="match status" value="1"/>
</dbReference>
<dbReference type="SUPFAM" id="SSF56935">
    <property type="entry name" value="Porins"/>
    <property type="match status" value="1"/>
</dbReference>
<dbReference type="GO" id="GO:0009279">
    <property type="term" value="C:cell outer membrane"/>
    <property type="evidence" value="ECO:0007669"/>
    <property type="project" value="UniProtKB-SubCell"/>
</dbReference>
<keyword evidence="3" id="KW-0998">Cell outer membrane</keyword>
<proteinExistence type="predicted"/>
<evidence type="ECO:0000313" key="5">
    <source>
        <dbReference type="EMBL" id="PZP43816.1"/>
    </source>
</evidence>
<evidence type="ECO:0000256" key="3">
    <source>
        <dbReference type="ARBA" id="ARBA00023237"/>
    </source>
</evidence>
<protein>
    <recommendedName>
        <fullName evidence="4">TonB-dependent receptor plug domain-containing protein</fullName>
    </recommendedName>
</protein>
<keyword evidence="2" id="KW-0472">Membrane</keyword>
<accession>A0A2W5GDX5</accession>
<evidence type="ECO:0000259" key="4">
    <source>
        <dbReference type="Pfam" id="PF07715"/>
    </source>
</evidence>
<organism evidence="5 6">
    <name type="scientific">Pseudopedobacter saltans</name>
    <dbReference type="NCBI Taxonomy" id="151895"/>
    <lineage>
        <taxon>Bacteria</taxon>
        <taxon>Pseudomonadati</taxon>
        <taxon>Bacteroidota</taxon>
        <taxon>Sphingobacteriia</taxon>
        <taxon>Sphingobacteriales</taxon>
        <taxon>Sphingobacteriaceae</taxon>
        <taxon>Pseudopedobacter</taxon>
    </lineage>
</organism>
<dbReference type="Gene3D" id="2.40.170.20">
    <property type="entry name" value="TonB-dependent receptor, beta-barrel domain"/>
    <property type="match status" value="1"/>
</dbReference>
<sequence>DILKTLQLLPGIKSAGDGNSGFYVRGGGADQNLILLDEAPIYNATHLLGFFSTFNSDAIKDVSVYKGNMPAQYGGRLSSVLDIHTNDGNMTNTQLSGGIGIISSRLNLEGPITKDKGAFSIHARRTYADLFLKLSKDSSVNQNKLNFYDLNAKANYQFGSNNRLYLSAYRGRDNLGFGNDFGLNWGNSVLSLRWNHVYNSSLFSNTSLLYSYYDYLVRIQSGNNDVDVRSSIRDFSLRNEWQWHIDNRSRLNFGFSTIHHDIAPGSVETSSTSSYNTQILEKKKSLESALWLSHDWKINPSWQVTYGARLSMFNVLGPGTFYNFDEIGDVVDSSVFASGKIAKTYLNLEPRLAISYQRDNRDFIRFSYSRNTQNLHLLSNSTAANPTDVWVPSSLNIKPEIGDQLATGYFGELNDGMFEYSSEVYYRWMQNQIDYKNGAEIIANKDVESQLLYGKGRAYGWENFFKKKKGRLTGWISYTLSKTERKLDQVNGGKWYPARQDRTHEISVVGIYQLNSKWTLSGTWVYYTGNAVTFPSGKYVVSDILINYYSERNGNRMPAYHRLDLGATLQGKSTDKFESSWTFSLFNAYGRENAYSMTFKRDPDNSSKTVVERTALFRFVPSVTYNFKFK</sequence>
<feature type="non-terminal residue" evidence="5">
    <location>
        <position position="1"/>
    </location>
</feature>
<gene>
    <name evidence="5" type="ORF">DI598_15285</name>
</gene>
<dbReference type="InterPro" id="IPR012910">
    <property type="entry name" value="Plug_dom"/>
</dbReference>
<comment type="caution">
    <text evidence="5">The sequence shown here is derived from an EMBL/GenBank/DDBJ whole genome shotgun (WGS) entry which is preliminary data.</text>
</comment>
<comment type="subcellular location">
    <subcellularLocation>
        <location evidence="1">Cell outer membrane</location>
    </subcellularLocation>
</comment>
<feature type="domain" description="TonB-dependent receptor plug" evidence="4">
    <location>
        <begin position="4"/>
        <end position="76"/>
    </location>
</feature>
<evidence type="ECO:0000256" key="1">
    <source>
        <dbReference type="ARBA" id="ARBA00004442"/>
    </source>
</evidence>
<reference evidence="5 6" key="1">
    <citation type="submission" date="2017-11" db="EMBL/GenBank/DDBJ databases">
        <title>Infants hospitalized years apart are colonized by the same room-sourced microbial strains.</title>
        <authorList>
            <person name="Brooks B."/>
            <person name="Olm M.R."/>
            <person name="Firek B.A."/>
            <person name="Baker R."/>
            <person name="Thomas B.C."/>
            <person name="Morowitz M.J."/>
            <person name="Banfield J.F."/>
        </authorList>
    </citation>
    <scope>NUCLEOTIDE SEQUENCE [LARGE SCALE GENOMIC DNA]</scope>
    <source>
        <strain evidence="5">S2_009_000_R2_76</strain>
    </source>
</reference>
<evidence type="ECO:0000256" key="2">
    <source>
        <dbReference type="ARBA" id="ARBA00023136"/>
    </source>
</evidence>
<dbReference type="AlphaFoldDB" id="A0A2W5GDX5"/>
<dbReference type="InterPro" id="IPR036942">
    <property type="entry name" value="Beta-barrel_TonB_sf"/>
</dbReference>
<dbReference type="Gene3D" id="2.170.130.10">
    <property type="entry name" value="TonB-dependent receptor, plug domain"/>
    <property type="match status" value="1"/>
</dbReference>